<feature type="transmembrane region" description="Helical" evidence="6">
    <location>
        <begin position="256"/>
        <end position="275"/>
    </location>
</feature>
<dbReference type="SUPFAM" id="SSF48317">
    <property type="entry name" value="Acid phosphatase/Vanadium-dependent haloperoxidase"/>
    <property type="match status" value="1"/>
</dbReference>
<reference evidence="8 9" key="1">
    <citation type="journal article" date="2013" name="PLoS Genet.">
        <title>Comparative genome structure, secondary metabolite, and effector coding capacity across Cochliobolus pathogens.</title>
        <authorList>
            <person name="Condon B.J."/>
            <person name="Leng Y."/>
            <person name="Wu D."/>
            <person name="Bushley K.E."/>
            <person name="Ohm R.A."/>
            <person name="Otillar R."/>
            <person name="Martin J."/>
            <person name="Schackwitz W."/>
            <person name="Grimwood J."/>
            <person name="MohdZainudin N."/>
            <person name="Xue C."/>
            <person name="Wang R."/>
            <person name="Manning V.A."/>
            <person name="Dhillon B."/>
            <person name="Tu Z.J."/>
            <person name="Steffenson B.J."/>
            <person name="Salamov A."/>
            <person name="Sun H."/>
            <person name="Lowry S."/>
            <person name="LaButti K."/>
            <person name="Han J."/>
            <person name="Copeland A."/>
            <person name="Lindquist E."/>
            <person name="Barry K."/>
            <person name="Schmutz J."/>
            <person name="Baker S.E."/>
            <person name="Ciuffetti L.M."/>
            <person name="Grigoriev I.V."/>
            <person name="Zhong S."/>
            <person name="Turgeon B.G."/>
        </authorList>
    </citation>
    <scope>NUCLEOTIDE SEQUENCE [LARGE SCALE GENOMIC DNA]</scope>
    <source>
        <strain evidence="8 9">FI3</strain>
    </source>
</reference>
<feature type="transmembrane region" description="Helical" evidence="6">
    <location>
        <begin position="117"/>
        <end position="136"/>
    </location>
</feature>
<dbReference type="RefSeq" id="XP_014555139.1">
    <property type="nucleotide sequence ID" value="XM_014699653.1"/>
</dbReference>
<dbReference type="InterPro" id="IPR043216">
    <property type="entry name" value="PAP-like"/>
</dbReference>
<evidence type="ECO:0000313" key="9">
    <source>
        <dbReference type="Proteomes" id="UP000054337"/>
    </source>
</evidence>
<evidence type="ECO:0000256" key="4">
    <source>
        <dbReference type="ARBA" id="ARBA00022989"/>
    </source>
</evidence>
<dbReference type="GO" id="GO:0008195">
    <property type="term" value="F:phosphatidate phosphatase activity"/>
    <property type="evidence" value="ECO:0007669"/>
    <property type="project" value="TreeGrafter"/>
</dbReference>
<feature type="transmembrane region" description="Helical" evidence="6">
    <location>
        <begin position="28"/>
        <end position="48"/>
    </location>
</feature>
<feature type="transmembrane region" description="Helical" evidence="6">
    <location>
        <begin position="192"/>
        <end position="213"/>
    </location>
</feature>
<sequence length="334" mass="37782">MLTAGKYHWLRPGYYNAPSFRQICRDSWLNILTETLCVILALLLWRLCPPVIPHHFPYFEGIETHPIGLKYAQPLQEEYINTMMMSAISFLVPSSIMLVMNLWVLRDYYNWDASFTGLSYALSTSTLFSCIIKVFIGGLRPNFYGICRPATYLPESTTASAPPVRSLVQYYTVDQLCTNPDKFTLNEAQKSFPASHASSAFAGFMFLALWLSAHYKTLGRSRLHTRHHNAVTNGALQGPGCNFKPLSDQYFDAVPHWKLIVFSTPLWVAVALSLSKLRDGWHHPVDVACGACIGAFFAVVAYKMVFWSVWDARDNHIPRRHADGAGEGVERYRG</sequence>
<keyword evidence="4 6" id="KW-1133">Transmembrane helix</keyword>
<dbReference type="Proteomes" id="UP000054337">
    <property type="component" value="Unassembled WGS sequence"/>
</dbReference>
<evidence type="ECO:0000313" key="8">
    <source>
        <dbReference type="EMBL" id="EUN25561.1"/>
    </source>
</evidence>
<dbReference type="OrthoDB" id="10030083at2759"/>
<feature type="transmembrane region" description="Helical" evidence="6">
    <location>
        <begin position="287"/>
        <end position="310"/>
    </location>
</feature>
<dbReference type="PANTHER" id="PTHR10165">
    <property type="entry name" value="LIPID PHOSPHATE PHOSPHATASE"/>
    <property type="match status" value="1"/>
</dbReference>
<dbReference type="EMBL" id="KI968750">
    <property type="protein sequence ID" value="EUN25561.1"/>
    <property type="molecule type" value="Genomic_DNA"/>
</dbReference>
<feature type="domain" description="Phosphatidic acid phosphatase type 2/haloperoxidase" evidence="7">
    <location>
        <begin position="116"/>
        <end position="302"/>
    </location>
</feature>
<evidence type="ECO:0000256" key="1">
    <source>
        <dbReference type="ARBA" id="ARBA00004141"/>
    </source>
</evidence>
<dbReference type="Pfam" id="PF01569">
    <property type="entry name" value="PAP2"/>
    <property type="match status" value="1"/>
</dbReference>
<dbReference type="Gene3D" id="1.20.144.10">
    <property type="entry name" value="Phosphatidic acid phosphatase type 2/haloperoxidase"/>
    <property type="match status" value="1"/>
</dbReference>
<gene>
    <name evidence="8" type="ORF">COCVIDRAFT_103203</name>
</gene>
<keyword evidence="5 6" id="KW-0472">Membrane</keyword>
<evidence type="ECO:0000259" key="7">
    <source>
        <dbReference type="SMART" id="SM00014"/>
    </source>
</evidence>
<keyword evidence="3 6" id="KW-0812">Transmembrane</keyword>
<dbReference type="GO" id="GO:0006644">
    <property type="term" value="P:phospholipid metabolic process"/>
    <property type="evidence" value="ECO:0007669"/>
    <property type="project" value="InterPro"/>
</dbReference>
<evidence type="ECO:0000256" key="3">
    <source>
        <dbReference type="ARBA" id="ARBA00022692"/>
    </source>
</evidence>
<organism evidence="8 9">
    <name type="scientific">Bipolaris victoriae (strain FI3)</name>
    <name type="common">Victoria blight of oats agent</name>
    <name type="synonym">Cochliobolus victoriae</name>
    <dbReference type="NCBI Taxonomy" id="930091"/>
    <lineage>
        <taxon>Eukaryota</taxon>
        <taxon>Fungi</taxon>
        <taxon>Dikarya</taxon>
        <taxon>Ascomycota</taxon>
        <taxon>Pezizomycotina</taxon>
        <taxon>Dothideomycetes</taxon>
        <taxon>Pleosporomycetidae</taxon>
        <taxon>Pleosporales</taxon>
        <taxon>Pleosporineae</taxon>
        <taxon>Pleosporaceae</taxon>
        <taxon>Bipolaris</taxon>
    </lineage>
</organism>
<dbReference type="GO" id="GO:0016020">
    <property type="term" value="C:membrane"/>
    <property type="evidence" value="ECO:0007669"/>
    <property type="project" value="UniProtKB-SubCell"/>
</dbReference>
<dbReference type="GeneID" id="26248507"/>
<dbReference type="PANTHER" id="PTHR10165:SF84">
    <property type="entry name" value="PHOSPHATIDIC ACID PHOSPHATASE BETA"/>
    <property type="match status" value="1"/>
</dbReference>
<evidence type="ECO:0000256" key="6">
    <source>
        <dbReference type="SAM" id="Phobius"/>
    </source>
</evidence>
<keyword evidence="9" id="KW-1185">Reference proteome</keyword>
<evidence type="ECO:0000256" key="5">
    <source>
        <dbReference type="ARBA" id="ARBA00023136"/>
    </source>
</evidence>
<dbReference type="SMART" id="SM00014">
    <property type="entry name" value="acidPPc"/>
    <property type="match status" value="1"/>
</dbReference>
<feature type="transmembrane region" description="Helical" evidence="6">
    <location>
        <begin position="79"/>
        <end position="105"/>
    </location>
</feature>
<dbReference type="InterPro" id="IPR036938">
    <property type="entry name" value="PAP2/HPO_sf"/>
</dbReference>
<accession>W7EBQ2</accession>
<name>W7EBQ2_BIPV3</name>
<comment type="similarity">
    <text evidence="2">Belongs to the PA-phosphatase related phosphoesterase family.</text>
</comment>
<dbReference type="GO" id="GO:0046839">
    <property type="term" value="P:phospholipid dephosphorylation"/>
    <property type="evidence" value="ECO:0007669"/>
    <property type="project" value="TreeGrafter"/>
</dbReference>
<evidence type="ECO:0000256" key="2">
    <source>
        <dbReference type="ARBA" id="ARBA00008816"/>
    </source>
</evidence>
<comment type="subcellular location">
    <subcellularLocation>
        <location evidence="1">Membrane</location>
        <topology evidence="1">Multi-pass membrane protein</topology>
    </subcellularLocation>
</comment>
<dbReference type="HOGENOM" id="CLU_021458_0_2_1"/>
<dbReference type="InterPro" id="IPR000326">
    <property type="entry name" value="PAP2/HPO"/>
</dbReference>
<dbReference type="AlphaFoldDB" id="W7EBQ2"/>
<protein>
    <recommendedName>
        <fullName evidence="7">Phosphatidic acid phosphatase type 2/haloperoxidase domain-containing protein</fullName>
    </recommendedName>
</protein>
<proteinExistence type="inferred from homology"/>